<dbReference type="GO" id="GO:0006261">
    <property type="term" value="P:DNA-templated DNA replication"/>
    <property type="evidence" value="ECO:0007669"/>
    <property type="project" value="UniProtKB-UniRule"/>
</dbReference>
<evidence type="ECO:0000256" key="11">
    <source>
        <dbReference type="ARBA" id="ARBA00049244"/>
    </source>
</evidence>
<dbReference type="SMART" id="SM00279">
    <property type="entry name" value="HhH2"/>
    <property type="match status" value="1"/>
</dbReference>
<dbReference type="SMART" id="SM00482">
    <property type="entry name" value="POLAc"/>
    <property type="match status" value="1"/>
</dbReference>
<comment type="similarity">
    <text evidence="1 13">Belongs to the DNA polymerase type-A family.</text>
</comment>
<dbReference type="InterPro" id="IPR018320">
    <property type="entry name" value="DNA_polymerase_1"/>
</dbReference>
<dbReference type="Gene3D" id="1.20.1060.10">
    <property type="entry name" value="Taq DNA Polymerase, Chain T, domain 4"/>
    <property type="match status" value="1"/>
</dbReference>
<keyword evidence="7 13" id="KW-0227">DNA damage</keyword>
<dbReference type="PRINTS" id="PR00868">
    <property type="entry name" value="DNAPOLI"/>
</dbReference>
<keyword evidence="6 13" id="KW-0235">DNA replication</keyword>
<comment type="caution">
    <text evidence="16">The sequence shown here is derived from an EMBL/GenBank/DDBJ whole genome shotgun (WGS) entry which is preliminary data.</text>
</comment>
<dbReference type="InterPro" id="IPR001098">
    <property type="entry name" value="DNA-dir_DNA_pol_A_palm_dom"/>
</dbReference>
<dbReference type="Pfam" id="PF02739">
    <property type="entry name" value="5_3_exonuc_N"/>
    <property type="match status" value="1"/>
</dbReference>
<keyword evidence="10 13" id="KW-0234">DNA repair</keyword>
<dbReference type="FunFam" id="1.10.150.20:FF:000003">
    <property type="entry name" value="DNA polymerase I"/>
    <property type="match status" value="1"/>
</dbReference>
<evidence type="ECO:0000313" key="16">
    <source>
        <dbReference type="EMBL" id="HIS23865.1"/>
    </source>
</evidence>
<dbReference type="InterPro" id="IPR008918">
    <property type="entry name" value="HhH2"/>
</dbReference>
<evidence type="ECO:0000313" key="17">
    <source>
        <dbReference type="Proteomes" id="UP000823982"/>
    </source>
</evidence>
<proteinExistence type="inferred from homology"/>
<dbReference type="GO" id="GO:0003887">
    <property type="term" value="F:DNA-directed DNA polymerase activity"/>
    <property type="evidence" value="ECO:0007669"/>
    <property type="project" value="UniProtKB-UniRule"/>
</dbReference>
<keyword evidence="8 13" id="KW-0239">DNA-directed DNA polymerase</keyword>
<dbReference type="FunFam" id="1.10.150.20:FF:000002">
    <property type="entry name" value="DNA polymerase I"/>
    <property type="match status" value="1"/>
</dbReference>
<evidence type="ECO:0000256" key="5">
    <source>
        <dbReference type="ARBA" id="ARBA00022695"/>
    </source>
</evidence>
<dbReference type="SUPFAM" id="SSF47807">
    <property type="entry name" value="5' to 3' exonuclease, C-terminal subdomain"/>
    <property type="match status" value="1"/>
</dbReference>
<evidence type="ECO:0000256" key="1">
    <source>
        <dbReference type="ARBA" id="ARBA00007705"/>
    </source>
</evidence>
<dbReference type="Gene3D" id="3.40.50.1010">
    <property type="entry name" value="5'-nuclease"/>
    <property type="match status" value="1"/>
</dbReference>
<feature type="domain" description="5'-3' exonuclease" evidence="14">
    <location>
        <begin position="3"/>
        <end position="261"/>
    </location>
</feature>
<dbReference type="InterPro" id="IPR019760">
    <property type="entry name" value="DNA-dir_DNA_pol_A_CS"/>
</dbReference>
<dbReference type="CDD" id="cd09859">
    <property type="entry name" value="PIN_53EXO"/>
    <property type="match status" value="1"/>
</dbReference>
<dbReference type="AlphaFoldDB" id="A0A9D1JHM8"/>
<dbReference type="GO" id="GO:0006302">
    <property type="term" value="P:double-strand break repair"/>
    <property type="evidence" value="ECO:0007669"/>
    <property type="project" value="TreeGrafter"/>
</dbReference>
<dbReference type="SMART" id="SM00475">
    <property type="entry name" value="53EXOc"/>
    <property type="match status" value="1"/>
</dbReference>
<protein>
    <recommendedName>
        <fullName evidence="3 12">DNA polymerase I</fullName>
        <ecNumber evidence="2 12">2.7.7.7</ecNumber>
    </recommendedName>
</protein>
<dbReference type="Gene3D" id="3.30.70.370">
    <property type="match status" value="1"/>
</dbReference>
<evidence type="ECO:0000259" key="14">
    <source>
        <dbReference type="SMART" id="SM00475"/>
    </source>
</evidence>
<keyword evidence="9 13" id="KW-0238">DNA-binding</keyword>
<dbReference type="NCBIfam" id="TIGR00593">
    <property type="entry name" value="pola"/>
    <property type="match status" value="1"/>
</dbReference>
<accession>A0A9D1JHM8</accession>
<dbReference type="InterPro" id="IPR036397">
    <property type="entry name" value="RNaseH_sf"/>
</dbReference>
<evidence type="ECO:0000256" key="12">
    <source>
        <dbReference type="NCBIfam" id="TIGR00593"/>
    </source>
</evidence>
<dbReference type="CDD" id="cd08637">
    <property type="entry name" value="DNA_pol_A_pol_I_C"/>
    <property type="match status" value="1"/>
</dbReference>
<dbReference type="GO" id="GO:0003677">
    <property type="term" value="F:DNA binding"/>
    <property type="evidence" value="ECO:0007669"/>
    <property type="project" value="UniProtKB-UniRule"/>
</dbReference>
<keyword evidence="5 13" id="KW-0548">Nucleotidyltransferase</keyword>
<dbReference type="PANTHER" id="PTHR10133">
    <property type="entry name" value="DNA POLYMERASE I"/>
    <property type="match status" value="1"/>
</dbReference>
<dbReference type="PANTHER" id="PTHR10133:SF27">
    <property type="entry name" value="DNA POLYMERASE NU"/>
    <property type="match status" value="1"/>
</dbReference>
<dbReference type="EC" id="2.7.7.7" evidence="2 12"/>
<evidence type="ECO:0000256" key="6">
    <source>
        <dbReference type="ARBA" id="ARBA00022705"/>
    </source>
</evidence>
<dbReference type="SUPFAM" id="SSF88723">
    <property type="entry name" value="PIN domain-like"/>
    <property type="match status" value="1"/>
</dbReference>
<dbReference type="SUPFAM" id="SSF56672">
    <property type="entry name" value="DNA/RNA polymerases"/>
    <property type="match status" value="1"/>
</dbReference>
<dbReference type="GO" id="GO:0008409">
    <property type="term" value="F:5'-3' exonuclease activity"/>
    <property type="evidence" value="ECO:0007669"/>
    <property type="project" value="UniProtKB-UniRule"/>
</dbReference>
<evidence type="ECO:0000256" key="9">
    <source>
        <dbReference type="ARBA" id="ARBA00023125"/>
    </source>
</evidence>
<dbReference type="CDD" id="cd09898">
    <property type="entry name" value="H3TH_53EXO"/>
    <property type="match status" value="1"/>
</dbReference>
<dbReference type="InterPro" id="IPR036279">
    <property type="entry name" value="5-3_exonuclease_C_sf"/>
</dbReference>
<comment type="function">
    <text evidence="13">In addition to polymerase activity, this DNA polymerase exhibits 5'-3' exonuclease activity.</text>
</comment>
<evidence type="ECO:0000256" key="4">
    <source>
        <dbReference type="ARBA" id="ARBA00022679"/>
    </source>
</evidence>
<dbReference type="InterPro" id="IPR043502">
    <property type="entry name" value="DNA/RNA_pol_sf"/>
</dbReference>
<dbReference type="InterPro" id="IPR029060">
    <property type="entry name" value="PIN-like_dom_sf"/>
</dbReference>
<sequence length="851" mass="94315">MSKHILVIDGNSILNRAFYGIKLLSTSNGFYTNAITGFMNILLRELEAVKPDCTAVAFDLSAPTFRHKQCGYYKATRHKMPDELAMQLPKTKELLKALGICVLELEGYEADDILGSVSKLFSDAGGRCTILSGDRDNLQLIAEHVTVRLATNRETAVYDRDRFFEEYGVEPVNLIDIKALMGDSSDNIPGVAGIGEKTAKALIKEYVTIENLYENLDTASLTPSVRAKLAAGKDSAFESKWLATIVKDAPIPCELSYYENKPADKKQAAKILTELQMYRMLDKLGLSPADAEGGDEPDKVHQSFSQHPLERDAIEKMEHKKSEFILFDGRIAVRFESGIYASGDSEQILSYLCGGSEKTTFEAKGAFKYAFERGKELKSLEFSCDLAGYLLNSQSSEYTVSNLCSSYGVPYADADCGEENRSEYCDLLSLERLGDVLRSELEKAQMSELYYEIELPLCEVLASMEVTGVMVDREGIKSFGESLDVDIESLKSEIYELAGHEFNISSPKQLGTVLFEELGLPAGKKTKSGYSTGAEILEGLANVHPIINPILEYRTLTKLKSTYVDGLLAVVCPDGRVRSEFKQTETRTGRISSANPNMQNIPVRKEIGSNMRKFFVAAKGRELVDADYSQIELRVLASMCGDKNMISTFLSGTDIHTRTASQVFGVPEELVDADMRRAAKAVNFGIIYGIGAFSLSKDINVSVAQADRYIKSYLAGFPSVDRFMKDTVEFAEKNGYVKTLFGRRRYIPELKSSNKNLQAFGRRAAMNAPIQGTAADIIKIAMIRVWRKLKEENLDARLILQVHDELIVEASEECAKRAAELLSQEMESAVKLSVPLTADVNIGRSWYDAKG</sequence>
<dbReference type="NCBIfam" id="NF004397">
    <property type="entry name" value="PRK05755.1"/>
    <property type="match status" value="1"/>
</dbReference>
<comment type="catalytic activity">
    <reaction evidence="11 13">
        <text>DNA(n) + a 2'-deoxyribonucleoside 5'-triphosphate = DNA(n+1) + diphosphate</text>
        <dbReference type="Rhea" id="RHEA:22508"/>
        <dbReference type="Rhea" id="RHEA-COMP:17339"/>
        <dbReference type="Rhea" id="RHEA-COMP:17340"/>
        <dbReference type="ChEBI" id="CHEBI:33019"/>
        <dbReference type="ChEBI" id="CHEBI:61560"/>
        <dbReference type="ChEBI" id="CHEBI:173112"/>
        <dbReference type="EC" id="2.7.7.7"/>
    </reaction>
</comment>
<dbReference type="Gene3D" id="1.10.150.20">
    <property type="entry name" value="5' to 3' exonuclease, C-terminal subdomain"/>
    <property type="match status" value="2"/>
</dbReference>
<keyword evidence="13" id="KW-0540">Nuclease</keyword>
<evidence type="ECO:0000256" key="2">
    <source>
        <dbReference type="ARBA" id="ARBA00012417"/>
    </source>
</evidence>
<dbReference type="InterPro" id="IPR002298">
    <property type="entry name" value="DNA_polymerase_A"/>
</dbReference>
<evidence type="ECO:0000256" key="3">
    <source>
        <dbReference type="ARBA" id="ARBA00020311"/>
    </source>
</evidence>
<comment type="subunit">
    <text evidence="13">Single-chain monomer with multiple functions.</text>
</comment>
<dbReference type="Pfam" id="PF00476">
    <property type="entry name" value="DNA_pol_A"/>
    <property type="match status" value="1"/>
</dbReference>
<name>A0A9D1JHM8_9FIRM</name>
<evidence type="ECO:0000256" key="8">
    <source>
        <dbReference type="ARBA" id="ARBA00022932"/>
    </source>
</evidence>
<organism evidence="16 17">
    <name type="scientific">Candidatus Faeciplasma gallinarum</name>
    <dbReference type="NCBI Taxonomy" id="2840799"/>
    <lineage>
        <taxon>Bacteria</taxon>
        <taxon>Bacillati</taxon>
        <taxon>Bacillota</taxon>
        <taxon>Clostridia</taxon>
        <taxon>Eubacteriales</taxon>
        <taxon>Oscillospiraceae</taxon>
        <taxon>Oscillospiraceae incertae sedis</taxon>
        <taxon>Candidatus Faeciplasma</taxon>
    </lineage>
</organism>
<dbReference type="Proteomes" id="UP000823982">
    <property type="component" value="Unassembled WGS sequence"/>
</dbReference>
<dbReference type="CDD" id="cd06140">
    <property type="entry name" value="DNA_polA_I_Bacillus_like_exo"/>
    <property type="match status" value="1"/>
</dbReference>
<dbReference type="InterPro" id="IPR020045">
    <property type="entry name" value="DNA_polI_H3TH"/>
</dbReference>
<evidence type="ECO:0000256" key="10">
    <source>
        <dbReference type="ARBA" id="ARBA00023204"/>
    </source>
</evidence>
<dbReference type="Gene3D" id="3.30.420.10">
    <property type="entry name" value="Ribonuclease H-like superfamily/Ribonuclease H"/>
    <property type="match status" value="1"/>
</dbReference>
<evidence type="ECO:0000256" key="13">
    <source>
        <dbReference type="RuleBase" id="RU004460"/>
    </source>
</evidence>
<dbReference type="EMBL" id="DVIR01000004">
    <property type="protein sequence ID" value="HIS23865.1"/>
    <property type="molecule type" value="Genomic_DNA"/>
</dbReference>
<reference evidence="16" key="2">
    <citation type="journal article" date="2021" name="PeerJ">
        <title>Extensive microbial diversity within the chicken gut microbiome revealed by metagenomics and culture.</title>
        <authorList>
            <person name="Gilroy R."/>
            <person name="Ravi A."/>
            <person name="Getino M."/>
            <person name="Pursley I."/>
            <person name="Horton D.L."/>
            <person name="Alikhan N.F."/>
            <person name="Baker D."/>
            <person name="Gharbi K."/>
            <person name="Hall N."/>
            <person name="Watson M."/>
            <person name="Adriaenssens E.M."/>
            <person name="Foster-Nyarko E."/>
            <person name="Jarju S."/>
            <person name="Secka A."/>
            <person name="Antonio M."/>
            <person name="Oren A."/>
            <person name="Chaudhuri R.R."/>
            <person name="La Ragione R."/>
            <person name="Hildebrand F."/>
            <person name="Pallen M.J."/>
        </authorList>
    </citation>
    <scope>NUCLEOTIDE SEQUENCE</scope>
    <source>
        <strain evidence="16">CHK157-1446</strain>
    </source>
</reference>
<keyword evidence="13" id="KW-0269">Exonuclease</keyword>
<gene>
    <name evidence="13 16" type="primary">polA</name>
    <name evidence="16" type="ORF">IAD01_00440</name>
</gene>
<dbReference type="Pfam" id="PF01367">
    <property type="entry name" value="5_3_exonuc"/>
    <property type="match status" value="1"/>
</dbReference>
<dbReference type="InterPro" id="IPR020046">
    <property type="entry name" value="5-3_exonucl_a-hlix_arch_N"/>
</dbReference>
<reference evidence="16" key="1">
    <citation type="submission" date="2020-10" db="EMBL/GenBank/DDBJ databases">
        <authorList>
            <person name="Gilroy R."/>
        </authorList>
    </citation>
    <scope>NUCLEOTIDE SEQUENCE</scope>
    <source>
        <strain evidence="16">CHK157-1446</strain>
    </source>
</reference>
<keyword evidence="13" id="KW-0378">Hydrolase</keyword>
<keyword evidence="4 13" id="KW-0808">Transferase</keyword>
<dbReference type="FunFam" id="1.20.1060.10:FF:000001">
    <property type="entry name" value="DNA polymerase I"/>
    <property type="match status" value="1"/>
</dbReference>
<dbReference type="PROSITE" id="PS00447">
    <property type="entry name" value="DNA_POLYMERASE_A"/>
    <property type="match status" value="1"/>
</dbReference>
<evidence type="ECO:0000259" key="15">
    <source>
        <dbReference type="SMART" id="SM00482"/>
    </source>
</evidence>
<feature type="domain" description="DNA-directed DNA polymerase family A palm" evidence="15">
    <location>
        <begin position="608"/>
        <end position="814"/>
    </location>
</feature>
<evidence type="ECO:0000256" key="7">
    <source>
        <dbReference type="ARBA" id="ARBA00022763"/>
    </source>
</evidence>
<dbReference type="InterPro" id="IPR002421">
    <property type="entry name" value="5-3_exonuclease"/>
</dbReference>